<proteinExistence type="predicted"/>
<name>A0ABU7X2K4_9ACTN</name>
<sequence>MNDPGTAAAVAETADHAAWVRAAARNNAEWCDAVCRAHGLRGDFGDDAWASPRRTPPLYPDAVTLTERLGTSAGAGAAADLLARIDTASPGCSVKDSFACLDLAPAGFEVLFEAQWIHRPVQAPTSVPAFPRPLAHPLEWDVITEPGDLSAWAAAWGAEPGGCGPFRPELLADDATHFLRARPTGTGTGTGTGTNILAGAIATLSGGGELVGLSNVFTAPEAATAGIEPRDTWAGCVSAVTARWPGLPVVGYESGADLEAATANGFRPVGPLRVWWMPYGRMRTMGAQG</sequence>
<evidence type="ECO:0000313" key="1">
    <source>
        <dbReference type="EMBL" id="MEF3117887.1"/>
    </source>
</evidence>
<reference evidence="1 2" key="1">
    <citation type="submission" date="2023-08" db="EMBL/GenBank/DDBJ databases">
        <authorList>
            <person name="Sharma P."/>
            <person name="Verma V."/>
            <person name="Mohan M.K."/>
            <person name="Dubey A.K."/>
        </authorList>
    </citation>
    <scope>NUCLEOTIDE SEQUENCE [LARGE SCALE GENOMIC DNA]</scope>
    <source>
        <strain evidence="1 2">ADP4</strain>
    </source>
</reference>
<keyword evidence="2" id="KW-1185">Reference proteome</keyword>
<accession>A0ABU7X2K4</accession>
<gene>
    <name evidence="1" type="ORF">RB636_32485</name>
</gene>
<evidence type="ECO:0000313" key="2">
    <source>
        <dbReference type="Proteomes" id="UP001348265"/>
    </source>
</evidence>
<dbReference type="EMBL" id="JAVFKM010000022">
    <property type="protein sequence ID" value="MEF3117887.1"/>
    <property type="molecule type" value="Genomic_DNA"/>
</dbReference>
<dbReference type="Proteomes" id="UP001348265">
    <property type="component" value="Unassembled WGS sequence"/>
</dbReference>
<organism evidence="1 2">
    <name type="scientific">Streptomyces chrestomyceticus</name>
    <dbReference type="NCBI Taxonomy" id="68185"/>
    <lineage>
        <taxon>Bacteria</taxon>
        <taxon>Bacillati</taxon>
        <taxon>Actinomycetota</taxon>
        <taxon>Actinomycetes</taxon>
        <taxon>Kitasatosporales</taxon>
        <taxon>Streptomycetaceae</taxon>
        <taxon>Streptomyces</taxon>
    </lineage>
</organism>
<dbReference type="RefSeq" id="WP_331789159.1">
    <property type="nucleotide sequence ID" value="NZ_JAVFKM010000022.1"/>
</dbReference>
<protein>
    <submittedName>
        <fullName evidence="1">Uncharacterized protein</fullName>
    </submittedName>
</protein>
<comment type="caution">
    <text evidence="1">The sequence shown here is derived from an EMBL/GenBank/DDBJ whole genome shotgun (WGS) entry which is preliminary data.</text>
</comment>